<dbReference type="InterPro" id="IPR041698">
    <property type="entry name" value="Methyltransf_25"/>
</dbReference>
<accession>A0ABR8EDL5</accession>
<evidence type="ECO:0000313" key="2">
    <source>
        <dbReference type="EMBL" id="MBD2544507.1"/>
    </source>
</evidence>
<sequence length="207" mass="23366">MGDEWIGKGAGAAQSLAEYESLIESQFIQPYITSDDPVLEIGVGGGKTSKLLKKSCRELICADISSQMLQATRSRLGDDRISYIKLDGLTLNGIAPESVDVCFCYDTMVHIEPRDIFNYLNLIPHVMRGKRLCVFHHTNILSDLGWEKFLSEWQNNLLGQRHGCAFSVMTDKIMEKFLHHLNYEVILKDTKSVPRDCVWICKAPAID</sequence>
<dbReference type="GO" id="GO:0032259">
    <property type="term" value="P:methylation"/>
    <property type="evidence" value="ECO:0007669"/>
    <property type="project" value="UniProtKB-KW"/>
</dbReference>
<organism evidence="2 3">
    <name type="scientific">Planktothricoides raciborskii FACHB-1370</name>
    <dbReference type="NCBI Taxonomy" id="2949576"/>
    <lineage>
        <taxon>Bacteria</taxon>
        <taxon>Bacillati</taxon>
        <taxon>Cyanobacteriota</taxon>
        <taxon>Cyanophyceae</taxon>
        <taxon>Oscillatoriophycideae</taxon>
        <taxon>Oscillatoriales</taxon>
        <taxon>Oscillatoriaceae</taxon>
        <taxon>Planktothricoides</taxon>
    </lineage>
</organism>
<dbReference type="EMBL" id="JACJSK010000013">
    <property type="protein sequence ID" value="MBD2544507.1"/>
    <property type="molecule type" value="Genomic_DNA"/>
</dbReference>
<protein>
    <submittedName>
        <fullName evidence="2">Class I SAM-dependent methyltransferase</fullName>
    </submittedName>
</protein>
<comment type="caution">
    <text evidence="2">The sequence shown here is derived from an EMBL/GenBank/DDBJ whole genome shotgun (WGS) entry which is preliminary data.</text>
</comment>
<reference evidence="2 3" key="1">
    <citation type="journal article" date="2020" name="ISME J.">
        <title>Comparative genomics reveals insights into cyanobacterial evolution and habitat adaptation.</title>
        <authorList>
            <person name="Chen M.Y."/>
            <person name="Teng W.K."/>
            <person name="Zhao L."/>
            <person name="Hu C.X."/>
            <person name="Zhou Y.K."/>
            <person name="Han B.P."/>
            <person name="Song L.R."/>
            <person name="Shu W.S."/>
        </authorList>
    </citation>
    <scope>NUCLEOTIDE SEQUENCE [LARGE SCALE GENOMIC DNA]</scope>
    <source>
        <strain evidence="2 3">FACHB-1370</strain>
    </source>
</reference>
<dbReference type="GO" id="GO:0008168">
    <property type="term" value="F:methyltransferase activity"/>
    <property type="evidence" value="ECO:0007669"/>
    <property type="project" value="UniProtKB-KW"/>
</dbReference>
<dbReference type="SUPFAM" id="SSF53335">
    <property type="entry name" value="S-adenosyl-L-methionine-dependent methyltransferases"/>
    <property type="match status" value="1"/>
</dbReference>
<dbReference type="Pfam" id="PF13649">
    <property type="entry name" value="Methyltransf_25"/>
    <property type="match status" value="1"/>
</dbReference>
<evidence type="ECO:0000259" key="1">
    <source>
        <dbReference type="Pfam" id="PF13649"/>
    </source>
</evidence>
<keyword evidence="2" id="KW-0808">Transferase</keyword>
<keyword evidence="3" id="KW-1185">Reference proteome</keyword>
<gene>
    <name evidence="2" type="ORF">H6G72_11785</name>
</gene>
<feature type="domain" description="Methyltransferase" evidence="1">
    <location>
        <begin position="38"/>
        <end position="127"/>
    </location>
</feature>
<dbReference type="Gene3D" id="3.40.50.150">
    <property type="entry name" value="Vaccinia Virus protein VP39"/>
    <property type="match status" value="1"/>
</dbReference>
<name>A0ABR8EDL5_9CYAN</name>
<dbReference type="InterPro" id="IPR029063">
    <property type="entry name" value="SAM-dependent_MTases_sf"/>
</dbReference>
<proteinExistence type="predicted"/>
<dbReference type="Proteomes" id="UP000641954">
    <property type="component" value="Unassembled WGS sequence"/>
</dbReference>
<keyword evidence="2" id="KW-0489">Methyltransferase</keyword>
<evidence type="ECO:0000313" key="3">
    <source>
        <dbReference type="Proteomes" id="UP000641954"/>
    </source>
</evidence>